<reference evidence="1" key="1">
    <citation type="submission" date="2020-07" db="EMBL/GenBank/DDBJ databases">
        <title>Genome sequence and genetic diversity analysis of an under-domesticated orphan crop, white fonio (Digitaria exilis).</title>
        <authorList>
            <person name="Bennetzen J.L."/>
            <person name="Chen S."/>
            <person name="Ma X."/>
            <person name="Wang X."/>
            <person name="Yssel A.E.J."/>
            <person name="Chaluvadi S.R."/>
            <person name="Johnson M."/>
            <person name="Gangashetty P."/>
            <person name="Hamidou F."/>
            <person name="Sanogo M.D."/>
            <person name="Zwaenepoel A."/>
            <person name="Wallace J."/>
            <person name="Van De Peer Y."/>
            <person name="Van Deynze A."/>
        </authorList>
    </citation>
    <scope>NUCLEOTIDE SEQUENCE</scope>
    <source>
        <tissue evidence="1">Leaves</tissue>
    </source>
</reference>
<dbReference type="AlphaFoldDB" id="A0A835B565"/>
<organism evidence="1 2">
    <name type="scientific">Digitaria exilis</name>
    <dbReference type="NCBI Taxonomy" id="1010633"/>
    <lineage>
        <taxon>Eukaryota</taxon>
        <taxon>Viridiplantae</taxon>
        <taxon>Streptophyta</taxon>
        <taxon>Embryophyta</taxon>
        <taxon>Tracheophyta</taxon>
        <taxon>Spermatophyta</taxon>
        <taxon>Magnoliopsida</taxon>
        <taxon>Liliopsida</taxon>
        <taxon>Poales</taxon>
        <taxon>Poaceae</taxon>
        <taxon>PACMAD clade</taxon>
        <taxon>Panicoideae</taxon>
        <taxon>Panicodae</taxon>
        <taxon>Paniceae</taxon>
        <taxon>Anthephorinae</taxon>
        <taxon>Digitaria</taxon>
    </lineage>
</organism>
<dbReference type="Pfam" id="PF07893">
    <property type="entry name" value="DUF1668"/>
    <property type="match status" value="1"/>
</dbReference>
<keyword evidence="2" id="KW-1185">Reference proteome</keyword>
<name>A0A835B565_9POAL</name>
<sequence length="373" mass="41514">MFMGLSREYLNVLVNDRIPGIKSLRCIDDICSELFYDDAPPRRDGGRASARAARRWLSNLETIQLPAPSFTFRPGDSDDMDDWKIHCFPLAERKVVCVDQSGRGFIVHADGDTSVLGSMPALRKPKRMPFSLPIHCPGDDDALPGGSSLYIMERFPQHGDQFELLINRFLNNDPSYRQKFWQCDPLPSPPFIRKTKPRNGENITGLEVTAYAVVGGGSHICVSVEGAGTYWMDTAESHTWTQVGEWTLPFSGKVEHVPELNLWFGLAADAKALAAADLSPMGYRPRLVGPWKELHDGTTEECQDPQIVNLGSGRFCVARFFRAAAKDADEDFVVLTGVEVAWNGDDGEMELKMTKHMSRRLSNTDGATIEAVF</sequence>
<dbReference type="InterPro" id="IPR012871">
    <property type="entry name" value="DUF1668_ORYSA"/>
</dbReference>
<dbReference type="PANTHER" id="PTHR33085:SF145">
    <property type="entry name" value="OS05G0302200 PROTEIN"/>
    <property type="match status" value="1"/>
</dbReference>
<dbReference type="PANTHER" id="PTHR33085">
    <property type="entry name" value="OS12G0113100 PROTEIN-RELATED"/>
    <property type="match status" value="1"/>
</dbReference>
<dbReference type="EMBL" id="JACEFO010002125">
    <property type="protein sequence ID" value="KAF8679285.1"/>
    <property type="molecule type" value="Genomic_DNA"/>
</dbReference>
<evidence type="ECO:0000313" key="2">
    <source>
        <dbReference type="Proteomes" id="UP000636709"/>
    </source>
</evidence>
<comment type="caution">
    <text evidence="1">The sequence shown here is derived from an EMBL/GenBank/DDBJ whole genome shotgun (WGS) entry which is preliminary data.</text>
</comment>
<evidence type="ECO:0000313" key="1">
    <source>
        <dbReference type="EMBL" id="KAF8679285.1"/>
    </source>
</evidence>
<protein>
    <submittedName>
        <fullName evidence="1">Uncharacterized protein</fullName>
    </submittedName>
</protein>
<proteinExistence type="predicted"/>
<gene>
    <name evidence="1" type="ORF">HU200_046066</name>
</gene>
<dbReference type="OrthoDB" id="690758at2759"/>
<accession>A0A835B565</accession>
<dbReference type="Proteomes" id="UP000636709">
    <property type="component" value="Unassembled WGS sequence"/>
</dbReference>